<reference evidence="2" key="1">
    <citation type="journal article" date="2020" name="Ecol. Evol.">
        <title>Genome structure and content of the rice root-knot nematode (Meloidogyne graminicola).</title>
        <authorList>
            <person name="Phan N.T."/>
            <person name="Danchin E.G.J."/>
            <person name="Klopp C."/>
            <person name="Perfus-Barbeoch L."/>
            <person name="Kozlowski D.K."/>
            <person name="Koutsovoulos G.D."/>
            <person name="Lopez-Roques C."/>
            <person name="Bouchez O."/>
            <person name="Zahm M."/>
            <person name="Besnard G."/>
            <person name="Bellafiore S."/>
        </authorList>
    </citation>
    <scope>NUCLEOTIDE SEQUENCE</scope>
    <source>
        <strain evidence="2">VN-18</strain>
    </source>
</reference>
<organism evidence="2 3">
    <name type="scientific">Meloidogyne graminicola</name>
    <dbReference type="NCBI Taxonomy" id="189291"/>
    <lineage>
        <taxon>Eukaryota</taxon>
        <taxon>Metazoa</taxon>
        <taxon>Ecdysozoa</taxon>
        <taxon>Nematoda</taxon>
        <taxon>Chromadorea</taxon>
        <taxon>Rhabditida</taxon>
        <taxon>Tylenchina</taxon>
        <taxon>Tylenchomorpha</taxon>
        <taxon>Tylenchoidea</taxon>
        <taxon>Meloidogynidae</taxon>
        <taxon>Meloidogyninae</taxon>
        <taxon>Meloidogyne</taxon>
    </lineage>
</organism>
<evidence type="ECO:0000256" key="1">
    <source>
        <dbReference type="SAM" id="SignalP"/>
    </source>
</evidence>
<sequence>MKLLFTLICLFSLAFIVRSLIHCEANGICTGSGKPDSVTSCKKCYSCTYKNCCHKSFTNPYTHCPIPGYRAPGYSGGK</sequence>
<comment type="caution">
    <text evidence="2">The sequence shown here is derived from an EMBL/GenBank/DDBJ whole genome shotgun (WGS) entry which is preliminary data.</text>
</comment>
<gene>
    <name evidence="2" type="ORF">Mgra_00003060</name>
</gene>
<evidence type="ECO:0000313" key="2">
    <source>
        <dbReference type="EMBL" id="KAF7637543.1"/>
    </source>
</evidence>
<name>A0A8S9ZWM4_9BILA</name>
<keyword evidence="3" id="KW-1185">Reference proteome</keyword>
<dbReference type="EMBL" id="JABEBT010000019">
    <property type="protein sequence ID" value="KAF7637543.1"/>
    <property type="molecule type" value="Genomic_DNA"/>
</dbReference>
<keyword evidence="1" id="KW-0732">Signal</keyword>
<dbReference type="OrthoDB" id="5883820at2759"/>
<dbReference type="AlphaFoldDB" id="A0A8S9ZWM4"/>
<protein>
    <submittedName>
        <fullName evidence="2">Uncharacterized protein</fullName>
    </submittedName>
</protein>
<feature type="chain" id="PRO_5035858963" evidence="1">
    <location>
        <begin position="20"/>
        <end position="78"/>
    </location>
</feature>
<evidence type="ECO:0000313" key="3">
    <source>
        <dbReference type="Proteomes" id="UP000605970"/>
    </source>
</evidence>
<dbReference type="Proteomes" id="UP000605970">
    <property type="component" value="Unassembled WGS sequence"/>
</dbReference>
<proteinExistence type="predicted"/>
<accession>A0A8S9ZWM4</accession>
<feature type="signal peptide" evidence="1">
    <location>
        <begin position="1"/>
        <end position="19"/>
    </location>
</feature>